<feature type="transmembrane region" description="Helical" evidence="6">
    <location>
        <begin position="256"/>
        <end position="278"/>
    </location>
</feature>
<proteinExistence type="predicted"/>
<feature type="transmembrane region" description="Helical" evidence="6">
    <location>
        <begin position="219"/>
        <end position="244"/>
    </location>
</feature>
<feature type="transmembrane region" description="Helical" evidence="6">
    <location>
        <begin position="290"/>
        <end position="308"/>
    </location>
</feature>
<keyword evidence="4 6" id="KW-1133">Transmembrane helix</keyword>
<gene>
    <name evidence="8" type="ORF">QTH91_22685</name>
</gene>
<evidence type="ECO:0000259" key="7">
    <source>
        <dbReference type="Pfam" id="PF12698"/>
    </source>
</evidence>
<dbReference type="Gene3D" id="3.40.1710.10">
    <property type="entry name" value="abc type-2 transporter like domain"/>
    <property type="match status" value="1"/>
</dbReference>
<keyword evidence="9" id="KW-1185">Reference proteome</keyword>
<feature type="transmembrane region" description="Helical" evidence="6">
    <location>
        <begin position="184"/>
        <end position="207"/>
    </location>
</feature>
<evidence type="ECO:0000256" key="4">
    <source>
        <dbReference type="ARBA" id="ARBA00022989"/>
    </source>
</evidence>
<sequence>MNALDGVLAGAADTFRSVLRTRPALMILVLAGFLYGFYYPAAYQHQVASALPVTVVDLDQSSASRRITEHLLAAPQVSVQTVSQDFEGARRQLERRQVDAIVLIPRDFERGVLSGTRPDALAFYLNGAYIVRASAIGTALQGVLSAALAEALEGPARALGLQTLMPVKAVAHPLFNTREGYGSYVVPGVAVVIVHQTLLMGVVLLMGERRRTAQHFAGGAQLVGAGLAFSLIGLMTAFFYFGFVFWFQDYPRGGPFLAMCLTTLLFVIATVAFALFIGSFFDRGERSAQVLAASSALIFFLSGVPWPFEAMPALLANLAHLLPSTAGVQGLVKVNQMSAGLADVRPELLQLLGLGVFYGALAWWRWVRQRPKLSPT</sequence>
<dbReference type="PANTHER" id="PTHR30294:SF46">
    <property type="entry name" value="ABC TRANSPORTER PERMEASE"/>
    <property type="match status" value="1"/>
</dbReference>
<organism evidence="8 9">
    <name type="scientific">Variovorax dokdonensis</name>
    <dbReference type="NCBI Taxonomy" id="344883"/>
    <lineage>
        <taxon>Bacteria</taxon>
        <taxon>Pseudomonadati</taxon>
        <taxon>Pseudomonadota</taxon>
        <taxon>Betaproteobacteria</taxon>
        <taxon>Burkholderiales</taxon>
        <taxon>Comamonadaceae</taxon>
        <taxon>Variovorax</taxon>
    </lineage>
</organism>
<comment type="subcellular location">
    <subcellularLocation>
        <location evidence="1">Cell membrane</location>
        <topology evidence="1">Multi-pass membrane protein</topology>
    </subcellularLocation>
</comment>
<accession>A0ABT7NHC1</accession>
<dbReference type="RefSeq" id="WP_286662440.1">
    <property type="nucleotide sequence ID" value="NZ_JASZYV010000007.1"/>
</dbReference>
<comment type="caution">
    <text evidence="8">The sequence shown here is derived from an EMBL/GenBank/DDBJ whole genome shotgun (WGS) entry which is preliminary data.</text>
</comment>
<dbReference type="Pfam" id="PF12698">
    <property type="entry name" value="ABC2_membrane_3"/>
    <property type="match status" value="1"/>
</dbReference>
<feature type="transmembrane region" description="Helical" evidence="6">
    <location>
        <begin position="24"/>
        <end position="41"/>
    </location>
</feature>
<dbReference type="EMBL" id="JASZYV010000007">
    <property type="protein sequence ID" value="MDM0047316.1"/>
    <property type="molecule type" value="Genomic_DNA"/>
</dbReference>
<name>A0ABT7NHC1_9BURK</name>
<evidence type="ECO:0000313" key="8">
    <source>
        <dbReference type="EMBL" id="MDM0047316.1"/>
    </source>
</evidence>
<dbReference type="InterPro" id="IPR013525">
    <property type="entry name" value="ABC2_TM"/>
</dbReference>
<feature type="transmembrane region" description="Helical" evidence="6">
    <location>
        <begin position="348"/>
        <end position="367"/>
    </location>
</feature>
<evidence type="ECO:0000256" key="5">
    <source>
        <dbReference type="ARBA" id="ARBA00023136"/>
    </source>
</evidence>
<evidence type="ECO:0000313" key="9">
    <source>
        <dbReference type="Proteomes" id="UP001174908"/>
    </source>
</evidence>
<evidence type="ECO:0000256" key="2">
    <source>
        <dbReference type="ARBA" id="ARBA00022475"/>
    </source>
</evidence>
<feature type="domain" description="ABC-2 type transporter transmembrane" evidence="7">
    <location>
        <begin position="26"/>
        <end position="364"/>
    </location>
</feature>
<dbReference type="InterPro" id="IPR051449">
    <property type="entry name" value="ABC-2_transporter_component"/>
</dbReference>
<evidence type="ECO:0000256" key="1">
    <source>
        <dbReference type="ARBA" id="ARBA00004651"/>
    </source>
</evidence>
<keyword evidence="5 6" id="KW-0472">Membrane</keyword>
<dbReference type="Proteomes" id="UP001174908">
    <property type="component" value="Unassembled WGS sequence"/>
</dbReference>
<evidence type="ECO:0000256" key="3">
    <source>
        <dbReference type="ARBA" id="ARBA00022692"/>
    </source>
</evidence>
<protein>
    <submittedName>
        <fullName evidence="8">ABC transporter permease</fullName>
    </submittedName>
</protein>
<dbReference type="PANTHER" id="PTHR30294">
    <property type="entry name" value="MEMBRANE COMPONENT OF ABC TRANSPORTER YHHJ-RELATED"/>
    <property type="match status" value="1"/>
</dbReference>
<keyword evidence="3 6" id="KW-0812">Transmembrane</keyword>
<keyword evidence="2" id="KW-1003">Cell membrane</keyword>
<evidence type="ECO:0000256" key="6">
    <source>
        <dbReference type="SAM" id="Phobius"/>
    </source>
</evidence>
<reference evidence="8" key="1">
    <citation type="submission" date="2023-06" db="EMBL/GenBank/DDBJ databases">
        <authorList>
            <person name="Jiang Y."/>
            <person name="Liu Q."/>
        </authorList>
    </citation>
    <scope>NUCLEOTIDE SEQUENCE</scope>
    <source>
        <strain evidence="8">CGMCC 1.12089</strain>
    </source>
</reference>